<gene>
    <name evidence="1" type="ORF">LKMONMHP_4694</name>
</gene>
<dbReference type="EMBL" id="BPQV01000021">
    <property type="protein sequence ID" value="GJE29808.1"/>
    <property type="molecule type" value="Genomic_DNA"/>
</dbReference>
<dbReference type="Proteomes" id="UP001055156">
    <property type="component" value="Unassembled WGS sequence"/>
</dbReference>
<accession>A0ABQ4TDY9</accession>
<proteinExistence type="predicted"/>
<reference evidence="1" key="1">
    <citation type="journal article" date="2021" name="Front. Microbiol.">
        <title>Comprehensive Comparative Genomics and Phenotyping of Methylobacterium Species.</title>
        <authorList>
            <person name="Alessa O."/>
            <person name="Ogura Y."/>
            <person name="Fujitani Y."/>
            <person name="Takami H."/>
            <person name="Hayashi T."/>
            <person name="Sahin N."/>
            <person name="Tani A."/>
        </authorList>
    </citation>
    <scope>NUCLEOTIDE SEQUENCE</scope>
    <source>
        <strain evidence="1">NBRC 15689</strain>
    </source>
</reference>
<evidence type="ECO:0000313" key="1">
    <source>
        <dbReference type="EMBL" id="GJE29808.1"/>
    </source>
</evidence>
<organism evidence="1 2">
    <name type="scientific">Methylobacterium organophilum</name>
    <dbReference type="NCBI Taxonomy" id="410"/>
    <lineage>
        <taxon>Bacteria</taxon>
        <taxon>Pseudomonadati</taxon>
        <taxon>Pseudomonadota</taxon>
        <taxon>Alphaproteobacteria</taxon>
        <taxon>Hyphomicrobiales</taxon>
        <taxon>Methylobacteriaceae</taxon>
        <taxon>Methylobacterium</taxon>
    </lineage>
</organism>
<name>A0ABQ4TDY9_METOR</name>
<sequence>MILPSDLERNLAIFARAIRDIAGGQTRAMGSDVALSEGTETAVTMALCAPGSQVVLTPLDAGAAAAGLFLKDTARGSFTLGHAAGPGGRMVRFEVRRPS</sequence>
<dbReference type="RefSeq" id="WP_238315031.1">
    <property type="nucleotide sequence ID" value="NZ_BPQV01000021.1"/>
</dbReference>
<reference evidence="1" key="2">
    <citation type="submission" date="2021-08" db="EMBL/GenBank/DDBJ databases">
        <authorList>
            <person name="Tani A."/>
            <person name="Ola A."/>
            <person name="Ogura Y."/>
            <person name="Katsura K."/>
            <person name="Hayashi T."/>
        </authorList>
    </citation>
    <scope>NUCLEOTIDE SEQUENCE</scope>
    <source>
        <strain evidence="1">NBRC 15689</strain>
    </source>
</reference>
<evidence type="ECO:0000313" key="2">
    <source>
        <dbReference type="Proteomes" id="UP001055156"/>
    </source>
</evidence>
<comment type="caution">
    <text evidence="1">The sequence shown here is derived from an EMBL/GenBank/DDBJ whole genome shotgun (WGS) entry which is preliminary data.</text>
</comment>
<keyword evidence="2" id="KW-1185">Reference proteome</keyword>
<protein>
    <submittedName>
        <fullName evidence="1">Uncharacterized protein</fullName>
    </submittedName>
</protein>